<accession>A0A4R0R390</accession>
<dbReference type="GO" id="GO:0008080">
    <property type="term" value="F:N-acetyltransferase activity"/>
    <property type="evidence" value="ECO:0007669"/>
    <property type="project" value="InterPro"/>
</dbReference>
<dbReference type="Pfam" id="PF13302">
    <property type="entry name" value="Acetyltransf_3"/>
    <property type="match status" value="1"/>
</dbReference>
<evidence type="ECO:0000313" key="5">
    <source>
        <dbReference type="EMBL" id="TCD60303.1"/>
    </source>
</evidence>
<keyword evidence="3" id="KW-0012">Acyltransferase</keyword>
<gene>
    <name evidence="5" type="ORF">EIP91_010410</name>
</gene>
<dbReference type="PANTHER" id="PTHR13256:SF16">
    <property type="entry name" value="ALPHA_BETA-TUBULIN-N-ACETYLTRANSFERASE 9"/>
    <property type="match status" value="1"/>
</dbReference>
<name>A0A4R0R390_9APHY</name>
<dbReference type="Gene3D" id="3.40.630.30">
    <property type="match status" value="1"/>
</dbReference>
<comment type="caution">
    <text evidence="5">The sequence shown here is derived from an EMBL/GenBank/DDBJ whole genome shotgun (WGS) entry which is preliminary data.</text>
</comment>
<evidence type="ECO:0000256" key="3">
    <source>
        <dbReference type="ARBA" id="ARBA00023315"/>
    </source>
</evidence>
<keyword evidence="6" id="KW-1185">Reference proteome</keyword>
<organism evidence="5 6">
    <name type="scientific">Steccherinum ochraceum</name>
    <dbReference type="NCBI Taxonomy" id="92696"/>
    <lineage>
        <taxon>Eukaryota</taxon>
        <taxon>Fungi</taxon>
        <taxon>Dikarya</taxon>
        <taxon>Basidiomycota</taxon>
        <taxon>Agaricomycotina</taxon>
        <taxon>Agaricomycetes</taxon>
        <taxon>Polyporales</taxon>
        <taxon>Steccherinaceae</taxon>
        <taxon>Steccherinum</taxon>
    </lineage>
</organism>
<evidence type="ECO:0000256" key="1">
    <source>
        <dbReference type="ARBA" id="ARBA00009342"/>
    </source>
</evidence>
<keyword evidence="2" id="KW-0808">Transferase</keyword>
<dbReference type="EMBL" id="RWJN01000621">
    <property type="protein sequence ID" value="TCD60303.1"/>
    <property type="molecule type" value="Genomic_DNA"/>
</dbReference>
<comment type="similarity">
    <text evidence="1">Belongs to the acetyltransferase family. GNAT subfamily.</text>
</comment>
<dbReference type="InterPro" id="IPR039135">
    <property type="entry name" value="NAT9-like"/>
</dbReference>
<reference evidence="5 6" key="1">
    <citation type="submission" date="2018-11" db="EMBL/GenBank/DDBJ databases">
        <title>Genome assembly of Steccherinum ochraceum LE-BIN_3174, the white-rot fungus of the Steccherinaceae family (The Residual Polyporoid clade, Polyporales, Basidiomycota).</title>
        <authorList>
            <person name="Fedorova T.V."/>
            <person name="Glazunova O.A."/>
            <person name="Landesman E.O."/>
            <person name="Moiseenko K.V."/>
            <person name="Psurtseva N.V."/>
            <person name="Savinova O.S."/>
            <person name="Shakhova N.V."/>
            <person name="Tyazhelova T.V."/>
            <person name="Vasina D.V."/>
        </authorList>
    </citation>
    <scope>NUCLEOTIDE SEQUENCE [LARGE SCALE GENOMIC DNA]</scope>
    <source>
        <strain evidence="5 6">LE-BIN_3174</strain>
    </source>
</reference>
<sequence>MKANQDTLIVLDDICLVPYRKEHVAKYHEWMLSQELRELTASEPLSLEEEYEMQRKWQNDDDKLTFIICARQTSDTAPIPILDQLRMVGDVNLFLKGSTEDEDFEAEAEIMIAEPSYRRKGIALLALQMMLSYATSPTALSPLPVPPASLVVRIGESNLSSIRLFEKLGFVLTKKVEIFQEVELRFRGNHEKWKRGSVVQL</sequence>
<evidence type="ECO:0000313" key="6">
    <source>
        <dbReference type="Proteomes" id="UP000292702"/>
    </source>
</evidence>
<dbReference type="SUPFAM" id="SSF55729">
    <property type="entry name" value="Acyl-CoA N-acyltransferases (Nat)"/>
    <property type="match status" value="1"/>
</dbReference>
<dbReference type="InterPro" id="IPR016181">
    <property type="entry name" value="Acyl_CoA_acyltransferase"/>
</dbReference>
<dbReference type="Proteomes" id="UP000292702">
    <property type="component" value="Unassembled WGS sequence"/>
</dbReference>
<dbReference type="PANTHER" id="PTHR13256">
    <property type="entry name" value="N-ACETYLTRANSFERASE 9"/>
    <property type="match status" value="1"/>
</dbReference>
<feature type="domain" description="N-acetyltransferase" evidence="4">
    <location>
        <begin position="34"/>
        <end position="189"/>
    </location>
</feature>
<dbReference type="PROSITE" id="PS51186">
    <property type="entry name" value="GNAT"/>
    <property type="match status" value="1"/>
</dbReference>
<dbReference type="AlphaFoldDB" id="A0A4R0R390"/>
<dbReference type="OrthoDB" id="5043642at2759"/>
<evidence type="ECO:0000259" key="4">
    <source>
        <dbReference type="PROSITE" id="PS51186"/>
    </source>
</evidence>
<evidence type="ECO:0000256" key="2">
    <source>
        <dbReference type="ARBA" id="ARBA00022679"/>
    </source>
</evidence>
<dbReference type="InterPro" id="IPR000182">
    <property type="entry name" value="GNAT_dom"/>
</dbReference>
<protein>
    <recommendedName>
        <fullName evidence="4">N-acetyltransferase domain-containing protein</fullName>
    </recommendedName>
</protein>
<proteinExistence type="inferred from homology"/>